<dbReference type="InterPro" id="IPR005083">
    <property type="entry name" value="YopJ-like"/>
</dbReference>
<proteinExistence type="inferred from homology"/>
<evidence type="ECO:0000313" key="7">
    <source>
        <dbReference type="Proteomes" id="UP001265700"/>
    </source>
</evidence>
<organism evidence="6 7">
    <name type="scientific">Hydrogenophaga palleronii</name>
    <dbReference type="NCBI Taxonomy" id="65655"/>
    <lineage>
        <taxon>Bacteria</taxon>
        <taxon>Pseudomonadati</taxon>
        <taxon>Pseudomonadota</taxon>
        <taxon>Betaproteobacteria</taxon>
        <taxon>Burkholderiales</taxon>
        <taxon>Comamonadaceae</taxon>
        <taxon>Hydrogenophaga</taxon>
    </lineage>
</organism>
<evidence type="ECO:0000256" key="1">
    <source>
        <dbReference type="ARBA" id="ARBA00022679"/>
    </source>
</evidence>
<keyword evidence="7" id="KW-1185">Reference proteome</keyword>
<gene>
    <name evidence="6" type="ORF">J2W49_001929</name>
</gene>
<sequence length="327" mass="35976">MPVRSIPKAKAKAKAKARALDAQLGPKFDRKLAAELHPGLANYLEKLEAAYQQNRTPVNEDKQHLALIIEGLNKADPGLRLVHDEVMRDETSNWIQEYQLTQRLQNGLGKGDAWRMVIDDGDRDHRYALSVQCSASSHDASLILVDSMDAASEASKLVDAWQNILGGIGEVLREHMPEEQVRLHLAVACSTTQRTDNGCVVMALSAARKMAAEPQIAQLHGAALGNMNGGAGENVVALSAAALPPSFFKHSTSGNDLINNLFLRDEAGRDPVVNREGQTLLERWTSHMTARRDPQNNKQRLYSNSYEAKRIDLIRTALAALVPQPTR</sequence>
<protein>
    <submittedName>
        <fullName evidence="6">Uncharacterized protein</fullName>
    </submittedName>
</protein>
<comment type="catalytic activity">
    <reaction evidence="4">
        <text>L-threonyl-[protein] + acetyl-CoA = O-acetyl-L-threonyl-[protein] + CoA</text>
        <dbReference type="Rhea" id="RHEA:65340"/>
        <dbReference type="Rhea" id="RHEA-COMP:11060"/>
        <dbReference type="Rhea" id="RHEA-COMP:16780"/>
        <dbReference type="ChEBI" id="CHEBI:30013"/>
        <dbReference type="ChEBI" id="CHEBI:57287"/>
        <dbReference type="ChEBI" id="CHEBI:57288"/>
        <dbReference type="ChEBI" id="CHEBI:141025"/>
    </reaction>
    <physiologicalReaction direction="left-to-right" evidence="4">
        <dbReference type="Rhea" id="RHEA:65341"/>
    </physiologicalReaction>
</comment>
<evidence type="ECO:0000256" key="4">
    <source>
        <dbReference type="ARBA" id="ARBA00048364"/>
    </source>
</evidence>
<comment type="catalytic activity">
    <reaction evidence="5">
        <text>L-seryl-[protein] + acetyl-CoA = O-acetyl-L-seryl-[protein] + CoA</text>
        <dbReference type="Rhea" id="RHEA:59392"/>
        <dbReference type="Rhea" id="RHEA-COMP:9863"/>
        <dbReference type="Rhea" id="RHEA-COMP:15352"/>
        <dbReference type="ChEBI" id="CHEBI:29999"/>
        <dbReference type="ChEBI" id="CHEBI:57287"/>
        <dbReference type="ChEBI" id="CHEBI:57288"/>
        <dbReference type="ChEBI" id="CHEBI:141128"/>
    </reaction>
    <physiologicalReaction direction="left-to-right" evidence="5">
        <dbReference type="Rhea" id="RHEA:59393"/>
    </physiologicalReaction>
</comment>
<name>A0ABU1WL15_9BURK</name>
<evidence type="ECO:0000256" key="3">
    <source>
        <dbReference type="ARBA" id="ARBA00023785"/>
    </source>
</evidence>
<comment type="similarity">
    <text evidence="3">Belongs to the acetyltransferase YopJ family.</text>
</comment>
<keyword evidence="1" id="KW-0808">Transferase</keyword>
<reference evidence="6 7" key="1">
    <citation type="submission" date="2023-07" db="EMBL/GenBank/DDBJ databases">
        <title>Sorghum-associated microbial communities from plants grown in Nebraska, USA.</title>
        <authorList>
            <person name="Schachtman D."/>
        </authorList>
    </citation>
    <scope>NUCLEOTIDE SEQUENCE [LARGE SCALE GENOMIC DNA]</scope>
    <source>
        <strain evidence="6 7">4249</strain>
    </source>
</reference>
<keyword evidence="2" id="KW-0012">Acyltransferase</keyword>
<comment type="caution">
    <text evidence="6">The sequence shown here is derived from an EMBL/GenBank/DDBJ whole genome shotgun (WGS) entry which is preliminary data.</text>
</comment>
<dbReference type="Proteomes" id="UP001265700">
    <property type="component" value="Unassembled WGS sequence"/>
</dbReference>
<evidence type="ECO:0000256" key="2">
    <source>
        <dbReference type="ARBA" id="ARBA00023315"/>
    </source>
</evidence>
<dbReference type="EMBL" id="JAVDWU010000003">
    <property type="protein sequence ID" value="MDR7149974.1"/>
    <property type="molecule type" value="Genomic_DNA"/>
</dbReference>
<evidence type="ECO:0000256" key="5">
    <source>
        <dbReference type="ARBA" id="ARBA00048662"/>
    </source>
</evidence>
<dbReference type="Pfam" id="PF03421">
    <property type="entry name" value="Acetyltransf_14"/>
    <property type="match status" value="1"/>
</dbReference>
<evidence type="ECO:0000313" key="6">
    <source>
        <dbReference type="EMBL" id="MDR7149974.1"/>
    </source>
</evidence>
<accession>A0ABU1WL15</accession>